<evidence type="ECO:0000313" key="1">
    <source>
        <dbReference type="EMBL" id="KAF1926930.1"/>
    </source>
</evidence>
<evidence type="ECO:0000313" key="2">
    <source>
        <dbReference type="Proteomes" id="UP000800082"/>
    </source>
</evidence>
<accession>A0A6A5RI61</accession>
<dbReference type="EMBL" id="ML978974">
    <property type="protein sequence ID" value="KAF1926930.1"/>
    <property type="molecule type" value="Genomic_DNA"/>
</dbReference>
<gene>
    <name evidence="1" type="ORF">M421DRAFT_6496</name>
</gene>
<organism evidence="1 2">
    <name type="scientific">Didymella exigua CBS 183.55</name>
    <dbReference type="NCBI Taxonomy" id="1150837"/>
    <lineage>
        <taxon>Eukaryota</taxon>
        <taxon>Fungi</taxon>
        <taxon>Dikarya</taxon>
        <taxon>Ascomycota</taxon>
        <taxon>Pezizomycotina</taxon>
        <taxon>Dothideomycetes</taxon>
        <taxon>Pleosporomycetidae</taxon>
        <taxon>Pleosporales</taxon>
        <taxon>Pleosporineae</taxon>
        <taxon>Didymellaceae</taxon>
        <taxon>Didymella</taxon>
    </lineage>
</organism>
<dbReference type="AlphaFoldDB" id="A0A6A5RI61"/>
<name>A0A6A5RI61_9PLEO</name>
<dbReference type="GeneID" id="54353875"/>
<keyword evidence="2" id="KW-1185">Reference proteome</keyword>
<dbReference type="Proteomes" id="UP000800082">
    <property type="component" value="Unassembled WGS sequence"/>
</dbReference>
<sequence>MIYSTLIPPPSILTAYQTITLPASTVTSTSVLPVSTQFITRTLSLVETATVPAAWDATAVPTVPWANADAQTEAVQIRTITTTLLLPGALVTTTAFLPGITLEQTVSLTLFRTITAVLTERETINFYVTRTLPQQTSISTVFVTTTFPQATVSFTSTAYIGPTVTEVCTTDSHHYSYTDVFAGIADYCYCP</sequence>
<reference evidence="1" key="1">
    <citation type="journal article" date="2020" name="Stud. Mycol.">
        <title>101 Dothideomycetes genomes: a test case for predicting lifestyles and emergence of pathogens.</title>
        <authorList>
            <person name="Haridas S."/>
            <person name="Albert R."/>
            <person name="Binder M."/>
            <person name="Bloem J."/>
            <person name="Labutti K."/>
            <person name="Salamov A."/>
            <person name="Andreopoulos B."/>
            <person name="Baker S."/>
            <person name="Barry K."/>
            <person name="Bills G."/>
            <person name="Bluhm B."/>
            <person name="Cannon C."/>
            <person name="Castanera R."/>
            <person name="Culley D."/>
            <person name="Daum C."/>
            <person name="Ezra D."/>
            <person name="Gonzalez J."/>
            <person name="Henrissat B."/>
            <person name="Kuo A."/>
            <person name="Liang C."/>
            <person name="Lipzen A."/>
            <person name="Lutzoni F."/>
            <person name="Magnuson J."/>
            <person name="Mondo S."/>
            <person name="Nolan M."/>
            <person name="Ohm R."/>
            <person name="Pangilinan J."/>
            <person name="Park H.-J."/>
            <person name="Ramirez L."/>
            <person name="Alfaro M."/>
            <person name="Sun H."/>
            <person name="Tritt A."/>
            <person name="Yoshinaga Y."/>
            <person name="Zwiers L.-H."/>
            <person name="Turgeon B."/>
            <person name="Goodwin S."/>
            <person name="Spatafora J."/>
            <person name="Crous P."/>
            <person name="Grigoriev I."/>
        </authorList>
    </citation>
    <scope>NUCLEOTIDE SEQUENCE</scope>
    <source>
        <strain evidence="1">CBS 183.55</strain>
    </source>
</reference>
<proteinExistence type="predicted"/>
<dbReference type="RefSeq" id="XP_033447182.1">
    <property type="nucleotide sequence ID" value="XM_033596208.1"/>
</dbReference>
<protein>
    <submittedName>
        <fullName evidence="1">Uncharacterized protein</fullName>
    </submittedName>
</protein>
<dbReference type="OrthoDB" id="3801150at2759"/>